<dbReference type="EMBL" id="SRLO01000005">
    <property type="protein sequence ID" value="TNN88439.1"/>
    <property type="molecule type" value="Genomic_DNA"/>
</dbReference>
<accession>A0A4Z2JDY7</accession>
<evidence type="ECO:0000313" key="2">
    <source>
        <dbReference type="EMBL" id="TNN88439.1"/>
    </source>
</evidence>
<feature type="region of interest" description="Disordered" evidence="1">
    <location>
        <begin position="61"/>
        <end position="185"/>
    </location>
</feature>
<name>A0A4Z2JDY7_9TELE</name>
<sequence length="277" mass="29490">MVKQKCQFGARSVCAPEIRCLRRAHAVSSGYGNISVRRTHREPGRATAACLCHVDITGSSRSFISPSPPPTNSERSALTPQKEPSSSGGHEEAKLALSEAGGSGSQPRARQEELPTTTSIQSKLKGPCASASRSRRNLDQRRLMPPRLPRDRVKLRSDTGLSEGATGARTPPSGPDSSGVTTPHAFSLNLEHPVGIVNATGGGEQFISTMPMGADMQRGINKLTGIASSGAPEPLRCPSRTCSLRTAAQKDLKPLSVVISTDFTHLIPVTWIQPRGW</sequence>
<organism evidence="2 3">
    <name type="scientific">Liparis tanakae</name>
    <name type="common">Tanaka's snailfish</name>
    <dbReference type="NCBI Taxonomy" id="230148"/>
    <lineage>
        <taxon>Eukaryota</taxon>
        <taxon>Metazoa</taxon>
        <taxon>Chordata</taxon>
        <taxon>Craniata</taxon>
        <taxon>Vertebrata</taxon>
        <taxon>Euteleostomi</taxon>
        <taxon>Actinopterygii</taxon>
        <taxon>Neopterygii</taxon>
        <taxon>Teleostei</taxon>
        <taxon>Neoteleostei</taxon>
        <taxon>Acanthomorphata</taxon>
        <taxon>Eupercaria</taxon>
        <taxon>Perciformes</taxon>
        <taxon>Cottioidei</taxon>
        <taxon>Cottales</taxon>
        <taxon>Liparidae</taxon>
        <taxon>Liparis</taxon>
    </lineage>
</organism>
<dbReference type="Proteomes" id="UP000314294">
    <property type="component" value="Unassembled WGS sequence"/>
</dbReference>
<proteinExistence type="predicted"/>
<feature type="compositionally biased region" description="Polar residues" evidence="1">
    <location>
        <begin position="72"/>
        <end position="88"/>
    </location>
</feature>
<evidence type="ECO:0000313" key="3">
    <source>
        <dbReference type="Proteomes" id="UP000314294"/>
    </source>
</evidence>
<feature type="compositionally biased region" description="Basic and acidic residues" evidence="1">
    <location>
        <begin position="136"/>
        <end position="157"/>
    </location>
</feature>
<protein>
    <submittedName>
        <fullName evidence="2">Uncharacterized protein</fullName>
    </submittedName>
</protein>
<comment type="caution">
    <text evidence="2">The sequence shown here is derived from an EMBL/GenBank/DDBJ whole genome shotgun (WGS) entry which is preliminary data.</text>
</comment>
<reference evidence="2 3" key="1">
    <citation type="submission" date="2019-03" db="EMBL/GenBank/DDBJ databases">
        <title>First draft genome of Liparis tanakae, snailfish: a comprehensive survey of snailfish specific genes.</title>
        <authorList>
            <person name="Kim W."/>
            <person name="Song I."/>
            <person name="Jeong J.-H."/>
            <person name="Kim D."/>
            <person name="Kim S."/>
            <person name="Ryu S."/>
            <person name="Song J.Y."/>
            <person name="Lee S.K."/>
        </authorList>
    </citation>
    <scope>NUCLEOTIDE SEQUENCE [LARGE SCALE GENOMIC DNA]</scope>
    <source>
        <tissue evidence="2">Muscle</tissue>
    </source>
</reference>
<evidence type="ECO:0000256" key="1">
    <source>
        <dbReference type="SAM" id="MobiDB-lite"/>
    </source>
</evidence>
<keyword evidence="3" id="KW-1185">Reference proteome</keyword>
<dbReference type="AlphaFoldDB" id="A0A4Z2JDY7"/>
<gene>
    <name evidence="2" type="ORF">EYF80_001221</name>
</gene>